<dbReference type="Proteomes" id="UP000750334">
    <property type="component" value="Unassembled WGS sequence"/>
</dbReference>
<sequence>MLFTTNGMIILDDIHTVTGEHYKDVLGGAGTYAILGSCIVKPGKSGWIVDRGFDFPEKVTNEINQWNSGAIFRDSKVRLTTRGTNYYGANDLRQFSYLTPKKQITADDWIETYGLEKLKNIKCFHLVCSPERLNDIFERLSEIKELKEWYPTYVWEPLPDSMVKNNYNMISQLMNRKEHILISPNSEEAARFFGTVEPVEIDKCEILLKKFDNFMNKQNGCILRCGKLGSMTLTTFNGQTERQLNHFPAYHSLTPEQVIDPTGGGNSFLGGFSMAYALTNNINIANLCGTITAGCNIEQIGPAKYNSLSGKINDSKTFRERLKYYIKTFNVSLPLEDIQKKLQI</sequence>
<accession>A0A9P6W3V4</accession>
<dbReference type="EMBL" id="PUHR01000134">
    <property type="protein sequence ID" value="KAG0663199.1"/>
    <property type="molecule type" value="Genomic_DNA"/>
</dbReference>
<keyword evidence="3" id="KW-1185">Reference proteome</keyword>
<dbReference type="PANTHER" id="PTHR47098">
    <property type="entry name" value="PROTEIN MAK32"/>
    <property type="match status" value="1"/>
</dbReference>
<evidence type="ECO:0000313" key="2">
    <source>
        <dbReference type="EMBL" id="KAG0663199.1"/>
    </source>
</evidence>
<feature type="domain" description="Carbohydrate kinase PfkB" evidence="1">
    <location>
        <begin position="128"/>
        <end position="303"/>
    </location>
</feature>
<dbReference type="AlphaFoldDB" id="A0A9P6W3V4"/>
<name>A0A9P6W3V4_MAUEX</name>
<dbReference type="PANTHER" id="PTHR47098:SF2">
    <property type="entry name" value="PROTEIN MAK32"/>
    <property type="match status" value="1"/>
</dbReference>
<dbReference type="Pfam" id="PF00294">
    <property type="entry name" value="PfkB"/>
    <property type="match status" value="1"/>
</dbReference>
<proteinExistence type="predicted"/>
<comment type="caution">
    <text evidence="2">The sequence shown here is derived from an EMBL/GenBank/DDBJ whole genome shotgun (WGS) entry which is preliminary data.</text>
</comment>
<reference evidence="2 3" key="1">
    <citation type="submission" date="2020-11" db="EMBL/GenBank/DDBJ databases">
        <title>Kefir isolates.</title>
        <authorList>
            <person name="Marcisauskas S."/>
            <person name="Kim Y."/>
            <person name="Blasche S."/>
        </authorList>
    </citation>
    <scope>NUCLEOTIDE SEQUENCE [LARGE SCALE GENOMIC DNA]</scope>
    <source>
        <strain evidence="2 3">OG2</strain>
    </source>
</reference>
<protein>
    <recommendedName>
        <fullName evidence="1">Carbohydrate kinase PfkB domain-containing protein</fullName>
    </recommendedName>
</protein>
<dbReference type="Gene3D" id="3.40.1190.20">
    <property type="match status" value="1"/>
</dbReference>
<dbReference type="InterPro" id="IPR029056">
    <property type="entry name" value="Ribokinase-like"/>
</dbReference>
<dbReference type="SUPFAM" id="SSF53613">
    <property type="entry name" value="Ribokinase-like"/>
    <property type="match status" value="1"/>
</dbReference>
<dbReference type="InterPro" id="IPR011611">
    <property type="entry name" value="PfkB_dom"/>
</dbReference>
<organism evidence="2 3">
    <name type="scientific">Maudiozyma exigua</name>
    <name type="common">Yeast</name>
    <name type="synonym">Kazachstania exigua</name>
    <dbReference type="NCBI Taxonomy" id="34358"/>
    <lineage>
        <taxon>Eukaryota</taxon>
        <taxon>Fungi</taxon>
        <taxon>Dikarya</taxon>
        <taxon>Ascomycota</taxon>
        <taxon>Saccharomycotina</taxon>
        <taxon>Saccharomycetes</taxon>
        <taxon>Saccharomycetales</taxon>
        <taxon>Saccharomycetaceae</taxon>
        <taxon>Maudiozyma</taxon>
    </lineage>
</organism>
<evidence type="ECO:0000259" key="1">
    <source>
        <dbReference type="Pfam" id="PF00294"/>
    </source>
</evidence>
<gene>
    <name evidence="2" type="ORF">C6P45_000898</name>
</gene>
<dbReference type="OrthoDB" id="497927at2759"/>
<evidence type="ECO:0000313" key="3">
    <source>
        <dbReference type="Proteomes" id="UP000750334"/>
    </source>
</evidence>